<dbReference type="Proteomes" id="UP000183920">
    <property type="component" value="Unassembled WGS sequence"/>
</dbReference>
<proteinExistence type="inferred from homology"/>
<dbReference type="SUPFAM" id="SSF53383">
    <property type="entry name" value="PLP-dependent transferases"/>
    <property type="match status" value="1"/>
</dbReference>
<dbReference type="NCBIfam" id="NF006719">
    <property type="entry name" value="PRK09257.1"/>
    <property type="match status" value="1"/>
</dbReference>
<comment type="similarity">
    <text evidence="2 7">Belongs to the class-I pyridoxal-phosphate-dependent aminotransferase family.</text>
</comment>
<dbReference type="InterPro" id="IPR004839">
    <property type="entry name" value="Aminotransferase_I/II_large"/>
</dbReference>
<dbReference type="RefSeq" id="WP_072065186.1">
    <property type="nucleotide sequence ID" value="NZ_CVRY01000009.1"/>
</dbReference>
<dbReference type="GO" id="GO:0005829">
    <property type="term" value="C:cytosol"/>
    <property type="evidence" value="ECO:0007669"/>
    <property type="project" value="TreeGrafter"/>
</dbReference>
<evidence type="ECO:0000256" key="5">
    <source>
        <dbReference type="ARBA" id="ARBA00022679"/>
    </source>
</evidence>
<dbReference type="CDD" id="cd00609">
    <property type="entry name" value="AAT_like"/>
    <property type="match status" value="1"/>
</dbReference>
<dbReference type="GO" id="GO:0030170">
    <property type="term" value="F:pyridoxal phosphate binding"/>
    <property type="evidence" value="ECO:0007669"/>
    <property type="project" value="InterPro"/>
</dbReference>
<dbReference type="Gene3D" id="3.40.640.10">
    <property type="entry name" value="Type I PLP-dependent aspartate aminotransferase-like (Major domain)"/>
    <property type="match status" value="1"/>
</dbReference>
<keyword evidence="6" id="KW-0663">Pyridoxal phosphate</keyword>
<dbReference type="Gene3D" id="3.90.1150.10">
    <property type="entry name" value="Aspartate Aminotransferase, domain 1"/>
    <property type="match status" value="1"/>
</dbReference>
<name>A0A0G4QIH3_9GAMM</name>
<dbReference type="InterPro" id="IPR015422">
    <property type="entry name" value="PyrdxlP-dep_Trfase_small"/>
</dbReference>
<dbReference type="PRINTS" id="PR00799">
    <property type="entry name" value="TRANSAMINASE"/>
</dbReference>
<keyword evidence="5 7" id="KW-0808">Transferase</keyword>
<dbReference type="FunFam" id="3.90.1150.10:FF:000001">
    <property type="entry name" value="Aspartate aminotransferase"/>
    <property type="match status" value="1"/>
</dbReference>
<dbReference type="InterPro" id="IPR000796">
    <property type="entry name" value="Asp_trans"/>
</dbReference>
<evidence type="ECO:0000313" key="9">
    <source>
        <dbReference type="EMBL" id="CRL65510.1"/>
    </source>
</evidence>
<keyword evidence="4 7" id="KW-0032">Aminotransferase</keyword>
<dbReference type="GO" id="GO:0004838">
    <property type="term" value="F:L-tyrosine-2-oxoglutarate transaminase activity"/>
    <property type="evidence" value="ECO:0007669"/>
    <property type="project" value="TreeGrafter"/>
</dbReference>
<dbReference type="GO" id="GO:0033585">
    <property type="term" value="P:L-phenylalanine biosynthetic process from chorismate via phenylpyruvate"/>
    <property type="evidence" value="ECO:0007669"/>
    <property type="project" value="TreeGrafter"/>
</dbReference>
<organism evidence="9 10">
    <name type="scientific">Proteus penneri</name>
    <dbReference type="NCBI Taxonomy" id="102862"/>
    <lineage>
        <taxon>Bacteria</taxon>
        <taxon>Pseudomonadati</taxon>
        <taxon>Pseudomonadota</taxon>
        <taxon>Gammaproteobacteria</taxon>
        <taxon>Enterobacterales</taxon>
        <taxon>Morganellaceae</taxon>
        <taxon>Proteus</taxon>
    </lineage>
</organism>
<sequence length="398" mass="44150">MFQQVEAFPGDPILSLMDVYNKDPRQDKINLSIGLYYDEEGKTPILGTVSVARQQLNAMTPTATLYLPMEGLAPYRSEIQDLLFGADNPLIAEKKIATIQTLGGSGALKVGADFLHRYFPGSEVWISDPTWDNHRSIFAGSGFKVNDYPYFDPETKGVKFEALLDCFKKLPEKSIVLMHPCCHNPTGSDLTKDQWDQVTEVLKARQAIPFLDIAYQGFAENLDDDAYAIRTMAKAGLPILISNSFSKIFGIYGERAGGLSVVCDNATECEHVLGQLKAGVRRIYSSPANYGAQIVNKVLSDQVLTAQWQKEVAHMRDRIKEMRVTLVKALKVALPEKNFDHLLTQRGMFSYTGFTQAQVDRLRDEFGIYLVGTGRVCMAGVNTGNVQRIAQAFAAVSI</sequence>
<accession>A0A0G4QIH3</accession>
<dbReference type="AlphaFoldDB" id="A0A0G4QIH3"/>
<dbReference type="PANTHER" id="PTHR11879:SF37">
    <property type="entry name" value="AROMATIC-AMINO-ACID AMINOTRANSFERASE"/>
    <property type="match status" value="1"/>
</dbReference>
<dbReference type="EMBL" id="CVRY01000009">
    <property type="protein sequence ID" value="CRL65510.1"/>
    <property type="molecule type" value="Genomic_DNA"/>
</dbReference>
<reference evidence="10" key="1">
    <citation type="submission" date="2015-06" db="EMBL/GenBank/DDBJ databases">
        <authorList>
            <person name="Urmite Genomes"/>
        </authorList>
    </citation>
    <scope>NUCLEOTIDE SEQUENCE [LARGE SCALE GENOMIC DNA]</scope>
    <source>
        <strain evidence="10">CSUR P1867</strain>
    </source>
</reference>
<dbReference type="FunFam" id="3.40.640.10:FF:000015">
    <property type="entry name" value="Aspartate aminotransferase"/>
    <property type="match status" value="1"/>
</dbReference>
<protein>
    <recommendedName>
        <fullName evidence="7">Aminotransferase</fullName>
        <ecNumber evidence="7">2.6.1.-</ecNumber>
    </recommendedName>
</protein>
<evidence type="ECO:0000256" key="3">
    <source>
        <dbReference type="ARBA" id="ARBA00011738"/>
    </source>
</evidence>
<evidence type="ECO:0000259" key="8">
    <source>
        <dbReference type="Pfam" id="PF00155"/>
    </source>
</evidence>
<evidence type="ECO:0000256" key="1">
    <source>
        <dbReference type="ARBA" id="ARBA00001933"/>
    </source>
</evidence>
<dbReference type="Pfam" id="PF00155">
    <property type="entry name" value="Aminotran_1_2"/>
    <property type="match status" value="1"/>
</dbReference>
<dbReference type="InterPro" id="IPR015421">
    <property type="entry name" value="PyrdxlP-dep_Trfase_major"/>
</dbReference>
<evidence type="ECO:0000256" key="7">
    <source>
        <dbReference type="RuleBase" id="RU000481"/>
    </source>
</evidence>
<evidence type="ECO:0000256" key="6">
    <source>
        <dbReference type="ARBA" id="ARBA00022898"/>
    </source>
</evidence>
<dbReference type="InterPro" id="IPR015424">
    <property type="entry name" value="PyrdxlP-dep_Trfase"/>
</dbReference>
<evidence type="ECO:0000256" key="2">
    <source>
        <dbReference type="ARBA" id="ARBA00007441"/>
    </source>
</evidence>
<dbReference type="GO" id="GO:0042802">
    <property type="term" value="F:identical protein binding"/>
    <property type="evidence" value="ECO:0007669"/>
    <property type="project" value="TreeGrafter"/>
</dbReference>
<dbReference type="EC" id="2.6.1.-" evidence="7"/>
<dbReference type="PANTHER" id="PTHR11879">
    <property type="entry name" value="ASPARTATE AMINOTRANSFERASE"/>
    <property type="match status" value="1"/>
</dbReference>
<gene>
    <name evidence="9" type="primary">tyrB</name>
    <name evidence="9" type="ORF">BN1804_03544</name>
</gene>
<dbReference type="PROSITE" id="PS00105">
    <property type="entry name" value="AA_TRANSFER_CLASS_1"/>
    <property type="match status" value="1"/>
</dbReference>
<comment type="subunit">
    <text evidence="3">Homodimer.</text>
</comment>
<evidence type="ECO:0000256" key="4">
    <source>
        <dbReference type="ARBA" id="ARBA00022576"/>
    </source>
</evidence>
<dbReference type="InterPro" id="IPR004838">
    <property type="entry name" value="NHTrfase_class1_PyrdxlP-BS"/>
</dbReference>
<evidence type="ECO:0000313" key="10">
    <source>
        <dbReference type="Proteomes" id="UP000183920"/>
    </source>
</evidence>
<comment type="cofactor">
    <cofactor evidence="1 7">
        <name>pyridoxal 5'-phosphate</name>
        <dbReference type="ChEBI" id="CHEBI:597326"/>
    </cofactor>
</comment>
<feature type="domain" description="Aminotransferase class I/classII large" evidence="8">
    <location>
        <begin position="27"/>
        <end position="393"/>
    </location>
</feature>